<protein>
    <submittedName>
        <fullName evidence="2">Uncharacterized protein</fullName>
    </submittedName>
</protein>
<comment type="caution">
    <text evidence="2">The sequence shown here is derived from an EMBL/GenBank/DDBJ whole genome shotgun (WGS) entry which is preliminary data.</text>
</comment>
<sequence length="181" mass="19558">MEMIQSSKVEPAKSKGFASASGRDAKNDRESMSGLTVAEMHALLDMEISELNELEARQIAEKHKTNPLRTSTAKKRNTPVTRGATPGKLAAENFFGKSLRSTAAAIAKAQPPPSGPSDGSSSSSSESSSSSTDDGPGSSRRSASSRRFSSKRKRGHARKHKIKLVRPMSGRARYHHFLEDF</sequence>
<feature type="region of interest" description="Disordered" evidence="1">
    <location>
        <begin position="58"/>
        <end position="89"/>
    </location>
</feature>
<evidence type="ECO:0000313" key="3">
    <source>
        <dbReference type="Proteomes" id="UP001218218"/>
    </source>
</evidence>
<reference evidence="2" key="1">
    <citation type="submission" date="2023-03" db="EMBL/GenBank/DDBJ databases">
        <title>Massive genome expansion in bonnet fungi (Mycena s.s.) driven by repeated elements and novel gene families across ecological guilds.</title>
        <authorList>
            <consortium name="Lawrence Berkeley National Laboratory"/>
            <person name="Harder C.B."/>
            <person name="Miyauchi S."/>
            <person name="Viragh M."/>
            <person name="Kuo A."/>
            <person name="Thoen E."/>
            <person name="Andreopoulos B."/>
            <person name="Lu D."/>
            <person name="Skrede I."/>
            <person name="Drula E."/>
            <person name="Henrissat B."/>
            <person name="Morin E."/>
            <person name="Kohler A."/>
            <person name="Barry K."/>
            <person name="LaButti K."/>
            <person name="Morin E."/>
            <person name="Salamov A."/>
            <person name="Lipzen A."/>
            <person name="Mereny Z."/>
            <person name="Hegedus B."/>
            <person name="Baldrian P."/>
            <person name="Stursova M."/>
            <person name="Weitz H."/>
            <person name="Taylor A."/>
            <person name="Grigoriev I.V."/>
            <person name="Nagy L.G."/>
            <person name="Martin F."/>
            <person name="Kauserud H."/>
        </authorList>
    </citation>
    <scope>NUCLEOTIDE SEQUENCE</scope>
    <source>
        <strain evidence="2">CBHHK002</strain>
    </source>
</reference>
<dbReference type="Proteomes" id="UP001218218">
    <property type="component" value="Unassembled WGS sequence"/>
</dbReference>
<evidence type="ECO:0000313" key="2">
    <source>
        <dbReference type="EMBL" id="KAJ7327676.1"/>
    </source>
</evidence>
<accession>A0AAD6ZL80</accession>
<organism evidence="2 3">
    <name type="scientific">Mycena albidolilacea</name>
    <dbReference type="NCBI Taxonomy" id="1033008"/>
    <lineage>
        <taxon>Eukaryota</taxon>
        <taxon>Fungi</taxon>
        <taxon>Dikarya</taxon>
        <taxon>Basidiomycota</taxon>
        <taxon>Agaricomycotina</taxon>
        <taxon>Agaricomycetes</taxon>
        <taxon>Agaricomycetidae</taxon>
        <taxon>Agaricales</taxon>
        <taxon>Marasmiineae</taxon>
        <taxon>Mycenaceae</taxon>
        <taxon>Mycena</taxon>
    </lineage>
</organism>
<dbReference type="EMBL" id="JARIHO010000041">
    <property type="protein sequence ID" value="KAJ7327676.1"/>
    <property type="molecule type" value="Genomic_DNA"/>
</dbReference>
<dbReference type="AlphaFoldDB" id="A0AAD6ZL80"/>
<keyword evidence="3" id="KW-1185">Reference proteome</keyword>
<gene>
    <name evidence="2" type="ORF">DFH08DRAFT_816506</name>
</gene>
<feature type="region of interest" description="Disordered" evidence="1">
    <location>
        <begin position="102"/>
        <end position="181"/>
    </location>
</feature>
<feature type="compositionally biased region" description="Low complexity" evidence="1">
    <location>
        <begin position="116"/>
        <end position="147"/>
    </location>
</feature>
<proteinExistence type="predicted"/>
<name>A0AAD6ZL80_9AGAR</name>
<feature type="region of interest" description="Disordered" evidence="1">
    <location>
        <begin position="1"/>
        <end position="33"/>
    </location>
</feature>
<feature type="compositionally biased region" description="Basic residues" evidence="1">
    <location>
        <begin position="148"/>
        <end position="164"/>
    </location>
</feature>
<evidence type="ECO:0000256" key="1">
    <source>
        <dbReference type="SAM" id="MobiDB-lite"/>
    </source>
</evidence>